<dbReference type="AlphaFoldDB" id="A0A6A7WDF0"/>
<dbReference type="Gene3D" id="3.90.1150.10">
    <property type="entry name" value="Aspartate Aminotransferase, domain 1"/>
    <property type="match status" value="1"/>
</dbReference>
<keyword evidence="7" id="KW-1185">Reference proteome</keyword>
<dbReference type="GO" id="GO:0008483">
    <property type="term" value="F:transaminase activity"/>
    <property type="evidence" value="ECO:0007669"/>
    <property type="project" value="UniProtKB-KW"/>
</dbReference>
<evidence type="ECO:0000313" key="6">
    <source>
        <dbReference type="EMBL" id="MQP12358.1"/>
    </source>
</evidence>
<feature type="active site" description="Proton acceptor" evidence="3">
    <location>
        <position position="191"/>
    </location>
</feature>
<accession>A0A6A7WDF0</accession>
<dbReference type="GO" id="GO:0000271">
    <property type="term" value="P:polysaccharide biosynthetic process"/>
    <property type="evidence" value="ECO:0007669"/>
    <property type="project" value="TreeGrafter"/>
</dbReference>
<name>A0A6A7WDF0_9BACT</name>
<dbReference type="PIRSF" id="PIRSF000390">
    <property type="entry name" value="PLP_StrS"/>
    <property type="match status" value="1"/>
</dbReference>
<dbReference type="RefSeq" id="WP_158463975.1">
    <property type="nucleotide sequence ID" value="NZ_VZAD01000076.1"/>
</dbReference>
<dbReference type="InterPro" id="IPR000653">
    <property type="entry name" value="DegT/StrS_aminotransferase"/>
</dbReference>
<evidence type="ECO:0000256" key="3">
    <source>
        <dbReference type="PIRSR" id="PIRSR000390-1"/>
    </source>
</evidence>
<organism evidence="6 7">
    <name type="scientific">Segatella copri</name>
    <dbReference type="NCBI Taxonomy" id="165179"/>
    <lineage>
        <taxon>Bacteria</taxon>
        <taxon>Pseudomonadati</taxon>
        <taxon>Bacteroidota</taxon>
        <taxon>Bacteroidia</taxon>
        <taxon>Bacteroidales</taxon>
        <taxon>Prevotellaceae</taxon>
        <taxon>Segatella</taxon>
    </lineage>
</organism>
<dbReference type="OrthoDB" id="9810913at2"/>
<dbReference type="SUPFAM" id="SSF53383">
    <property type="entry name" value="PLP-dependent transferases"/>
    <property type="match status" value="1"/>
</dbReference>
<evidence type="ECO:0000256" key="4">
    <source>
        <dbReference type="PIRSR" id="PIRSR000390-2"/>
    </source>
</evidence>
<gene>
    <name evidence="6" type="ORF">F7D20_10430</name>
</gene>
<dbReference type="Pfam" id="PF01041">
    <property type="entry name" value="DegT_DnrJ_EryC1"/>
    <property type="match status" value="1"/>
</dbReference>
<dbReference type="GO" id="GO:0030170">
    <property type="term" value="F:pyridoxal phosphate binding"/>
    <property type="evidence" value="ECO:0007669"/>
    <property type="project" value="TreeGrafter"/>
</dbReference>
<comment type="caution">
    <text evidence="6">The sequence shown here is derived from an EMBL/GenBank/DDBJ whole genome shotgun (WGS) entry which is preliminary data.</text>
</comment>
<keyword evidence="6" id="KW-0808">Transferase</keyword>
<feature type="modified residue" description="N6-(pyridoxal phosphate)lysine" evidence="4">
    <location>
        <position position="191"/>
    </location>
</feature>
<dbReference type="CDD" id="cd00616">
    <property type="entry name" value="AHBA_syn"/>
    <property type="match status" value="1"/>
</dbReference>
<dbReference type="InterPro" id="IPR015421">
    <property type="entry name" value="PyrdxlP-dep_Trfase_major"/>
</dbReference>
<evidence type="ECO:0000256" key="2">
    <source>
        <dbReference type="ARBA" id="ARBA00037999"/>
    </source>
</evidence>
<protein>
    <submittedName>
        <fullName evidence="6">DegT/DnrJ/EryC1/StrS family aminotransferase</fullName>
    </submittedName>
</protein>
<keyword evidence="6" id="KW-0032">Aminotransferase</keyword>
<dbReference type="Gene3D" id="3.40.640.10">
    <property type="entry name" value="Type I PLP-dependent aspartate aminotransferase-like (Major domain)"/>
    <property type="match status" value="1"/>
</dbReference>
<dbReference type="InterPro" id="IPR015424">
    <property type="entry name" value="PyrdxlP-dep_Trfase"/>
</dbReference>
<dbReference type="PANTHER" id="PTHR30244:SF36">
    <property type="entry name" value="3-OXO-GLUCOSE-6-PHOSPHATE:GLUTAMATE AMINOTRANSFERASE"/>
    <property type="match status" value="1"/>
</dbReference>
<keyword evidence="1 4" id="KW-0663">Pyridoxal phosphate</keyword>
<reference evidence="6 7" key="1">
    <citation type="submission" date="2019-09" db="EMBL/GenBank/DDBJ databases">
        <title>Distinct polysaccharide growth profiles of human intestinal Prevotella copri isolates.</title>
        <authorList>
            <person name="Fehlner-Peach H."/>
            <person name="Magnabosco C."/>
            <person name="Raghavan V."/>
            <person name="Scher J.U."/>
            <person name="Tett A."/>
            <person name="Cox L.M."/>
            <person name="Gottsegen C."/>
            <person name="Watters A."/>
            <person name="Wiltshire- Gordon J.D."/>
            <person name="Segata N."/>
            <person name="Bonneau R."/>
            <person name="Littman D.R."/>
        </authorList>
    </citation>
    <scope>NUCLEOTIDE SEQUENCE [LARGE SCALE GENOMIC DNA]</scope>
    <source>
        <strain evidence="7">iAQ1173</strain>
    </source>
</reference>
<sequence length="370" mass="42156">MQHIDYLNLKDINSPLQQDILDAIHQVVESGWYLQGKANQQFAEAYAQYIGTQYCIPCGNGLDALKLMLKGEMELGRLHEGDEIIVPANTYIATILAITECRLKPILVEPRWETLQIDDRLLHQVLTPRTKAVMTVHLYGRCAMTEAIERFCQQHNLLLFEDNAQAHGCMYGNRKTGSLGNAAAHSFYPGKNLGALGDAGAVTTNDHELAEVVRALGNYGSSRKYVFPYVGTNSRMDEMQAAVLTAKLRHLDLLNEARRQRAKEYLSLINNPKVMVPHQMYDDWSRNVVHIFPVFCEKRDELQTYLSQHGIGTMIHYPIPPHQQACYKSWNRLSLPITERIHQQELSLPCHQMMTSEETKYIAETINSFQ</sequence>
<comment type="similarity">
    <text evidence="2 5">Belongs to the DegT/DnrJ/EryC1 family.</text>
</comment>
<proteinExistence type="inferred from homology"/>
<evidence type="ECO:0000256" key="5">
    <source>
        <dbReference type="RuleBase" id="RU004508"/>
    </source>
</evidence>
<dbReference type="PANTHER" id="PTHR30244">
    <property type="entry name" value="TRANSAMINASE"/>
    <property type="match status" value="1"/>
</dbReference>
<dbReference type="InterPro" id="IPR015422">
    <property type="entry name" value="PyrdxlP-dep_Trfase_small"/>
</dbReference>
<evidence type="ECO:0000256" key="1">
    <source>
        <dbReference type="ARBA" id="ARBA00022898"/>
    </source>
</evidence>
<dbReference type="Proteomes" id="UP000384372">
    <property type="component" value="Unassembled WGS sequence"/>
</dbReference>
<evidence type="ECO:0000313" key="7">
    <source>
        <dbReference type="Proteomes" id="UP000384372"/>
    </source>
</evidence>
<dbReference type="EMBL" id="VZAD01000076">
    <property type="protein sequence ID" value="MQP12358.1"/>
    <property type="molecule type" value="Genomic_DNA"/>
</dbReference>